<dbReference type="Proteomes" id="UP000594262">
    <property type="component" value="Unplaced"/>
</dbReference>
<evidence type="ECO:0000313" key="5">
    <source>
        <dbReference type="Proteomes" id="UP000594262"/>
    </source>
</evidence>
<dbReference type="SMART" id="SM00241">
    <property type="entry name" value="ZP"/>
    <property type="match status" value="1"/>
</dbReference>
<dbReference type="Gene3D" id="2.60.40.3210">
    <property type="entry name" value="Zona pellucida, ZP-N domain"/>
    <property type="match status" value="1"/>
</dbReference>
<keyword evidence="1" id="KW-0732">Signal</keyword>
<dbReference type="InterPro" id="IPR001507">
    <property type="entry name" value="ZP_dom"/>
</dbReference>
<dbReference type="PANTHER" id="PTHR14002:SF1">
    <property type="entry name" value="ENDOGLIN"/>
    <property type="match status" value="1"/>
</dbReference>
<dbReference type="OrthoDB" id="5985599at2759"/>
<feature type="domain" description="ZP" evidence="3">
    <location>
        <begin position="125"/>
        <end position="368"/>
    </location>
</feature>
<dbReference type="AlphaFoldDB" id="A0A7M5V2G0"/>
<evidence type="ECO:0000313" key="4">
    <source>
        <dbReference type="EnsemblMetazoa" id="CLYHEMP002401.5"/>
    </source>
</evidence>
<dbReference type="Gene3D" id="2.60.40.4100">
    <property type="entry name" value="Zona pellucida, ZP-C domain"/>
    <property type="match status" value="1"/>
</dbReference>
<sequence>MRTSISRDKTQPITLQEILLTFNLPVRLNMDEISLGHITNSRGQKVVHLYVGRNIEQLNTTSVMIDLTTMPRIRQSPTKAEESFTIKLIEDFISNKQHCTSLHNNDFKIHFKLKFIEKKGSLATTCTKQRLNLAIQRRIFIGYKLVSVHMKSPDCSTTVFNKTHVLISGKHISCGSSIVRNTTHVQYQNVAIMKYTSMSHPRGYIVDQKLLTCAHLRHLKKENVLMNVPASVIFHGHRMGLLFLTFAKYLDATYTSRYYAREYPLFLKGTSFIFFGIDLFTRKKRLKVVLQDCYFIPKGMTQKFYFVKNRCGSKDFFMHIKQRKKLRFAFNAKPHQHLIFDGAFFRCHTTICDTRSKKEQCRFGCRKPELRL</sequence>
<dbReference type="PANTHER" id="PTHR14002">
    <property type="entry name" value="ENDOGLIN/TGF-BETA RECEPTOR TYPE III"/>
    <property type="match status" value="1"/>
</dbReference>
<dbReference type="Pfam" id="PF00100">
    <property type="entry name" value="Zona_pellucida"/>
    <property type="match status" value="1"/>
</dbReference>
<name>A0A7M5V2G0_9CNID</name>
<organism evidence="4 5">
    <name type="scientific">Clytia hemisphaerica</name>
    <dbReference type="NCBI Taxonomy" id="252671"/>
    <lineage>
        <taxon>Eukaryota</taxon>
        <taxon>Metazoa</taxon>
        <taxon>Cnidaria</taxon>
        <taxon>Hydrozoa</taxon>
        <taxon>Hydroidolina</taxon>
        <taxon>Leptothecata</taxon>
        <taxon>Obeliida</taxon>
        <taxon>Clytiidae</taxon>
        <taxon>Clytia</taxon>
    </lineage>
</organism>
<protein>
    <recommendedName>
        <fullName evidence="3">ZP domain-containing protein</fullName>
    </recommendedName>
</protein>
<accession>A0A7M5V2G0</accession>
<evidence type="ECO:0000256" key="2">
    <source>
        <dbReference type="ARBA" id="ARBA00023157"/>
    </source>
</evidence>
<keyword evidence="5" id="KW-1185">Reference proteome</keyword>
<proteinExistence type="predicted"/>
<dbReference type="PROSITE" id="PS51034">
    <property type="entry name" value="ZP_2"/>
    <property type="match status" value="1"/>
</dbReference>
<reference evidence="4" key="1">
    <citation type="submission" date="2021-01" db="UniProtKB">
        <authorList>
            <consortium name="EnsemblMetazoa"/>
        </authorList>
    </citation>
    <scope>IDENTIFICATION</scope>
</reference>
<evidence type="ECO:0000259" key="3">
    <source>
        <dbReference type="PROSITE" id="PS51034"/>
    </source>
</evidence>
<dbReference type="InterPro" id="IPR042235">
    <property type="entry name" value="ZP-C_dom"/>
</dbReference>
<evidence type="ECO:0000256" key="1">
    <source>
        <dbReference type="ARBA" id="ARBA00022729"/>
    </source>
</evidence>
<keyword evidence="2" id="KW-1015">Disulfide bond</keyword>
<dbReference type="InterPro" id="IPR055355">
    <property type="entry name" value="ZP-C"/>
</dbReference>
<dbReference type="EnsemblMetazoa" id="CLYHEMT002401.5">
    <property type="protein sequence ID" value="CLYHEMP002401.5"/>
    <property type="gene ID" value="CLYHEMG002401"/>
</dbReference>